<feature type="region of interest" description="Disordered" evidence="1">
    <location>
        <begin position="1"/>
        <end position="20"/>
    </location>
</feature>
<proteinExistence type="predicted"/>
<evidence type="ECO:0000313" key="3">
    <source>
        <dbReference type="Proteomes" id="UP000053676"/>
    </source>
</evidence>
<name>W2STV4_NECAM</name>
<protein>
    <submittedName>
        <fullName evidence="2">Uncharacterized protein</fullName>
    </submittedName>
</protein>
<evidence type="ECO:0000256" key="1">
    <source>
        <dbReference type="SAM" id="MobiDB-lite"/>
    </source>
</evidence>
<dbReference type="AlphaFoldDB" id="W2STV4"/>
<keyword evidence="3" id="KW-1185">Reference proteome</keyword>
<dbReference type="KEGG" id="nai:NECAME_04378"/>
<evidence type="ECO:0000313" key="2">
    <source>
        <dbReference type="EMBL" id="ETN73070.1"/>
    </source>
</evidence>
<dbReference type="EMBL" id="KI662023">
    <property type="protein sequence ID" value="ETN73070.1"/>
    <property type="molecule type" value="Genomic_DNA"/>
</dbReference>
<sequence>MGARRAGPYGPPEPDGGTTLAHEKCCRIKTRKRCCAASGARALSTRISGFSPSLAECDRLPPAATSNIHSVQIPQQYIQWLSFKTRKNRTENAVPNKCRAAKSVVPAGCCSRFKIASLSC</sequence>
<reference evidence="3" key="1">
    <citation type="journal article" date="2014" name="Nat. Genet.">
        <title>Genome of the human hookworm Necator americanus.</title>
        <authorList>
            <person name="Tang Y.T."/>
            <person name="Gao X."/>
            <person name="Rosa B.A."/>
            <person name="Abubucker S."/>
            <person name="Hallsworth-Pepin K."/>
            <person name="Martin J."/>
            <person name="Tyagi R."/>
            <person name="Heizer E."/>
            <person name="Zhang X."/>
            <person name="Bhonagiri-Palsikar V."/>
            <person name="Minx P."/>
            <person name="Warren W.C."/>
            <person name="Wang Q."/>
            <person name="Zhan B."/>
            <person name="Hotez P.J."/>
            <person name="Sternberg P.W."/>
            <person name="Dougall A."/>
            <person name="Gaze S.T."/>
            <person name="Mulvenna J."/>
            <person name="Sotillo J."/>
            <person name="Ranganathan S."/>
            <person name="Rabelo E.M."/>
            <person name="Wilson R.K."/>
            <person name="Felgner P.L."/>
            <person name="Bethony J."/>
            <person name="Hawdon J.M."/>
            <person name="Gasser R.B."/>
            <person name="Loukas A."/>
            <person name="Mitreva M."/>
        </authorList>
    </citation>
    <scope>NUCLEOTIDE SEQUENCE [LARGE SCALE GENOMIC DNA]</scope>
</reference>
<gene>
    <name evidence="2" type="ORF">NECAME_04378</name>
</gene>
<organism evidence="2 3">
    <name type="scientific">Necator americanus</name>
    <name type="common">Human hookworm</name>
    <dbReference type="NCBI Taxonomy" id="51031"/>
    <lineage>
        <taxon>Eukaryota</taxon>
        <taxon>Metazoa</taxon>
        <taxon>Ecdysozoa</taxon>
        <taxon>Nematoda</taxon>
        <taxon>Chromadorea</taxon>
        <taxon>Rhabditida</taxon>
        <taxon>Rhabditina</taxon>
        <taxon>Rhabditomorpha</taxon>
        <taxon>Strongyloidea</taxon>
        <taxon>Ancylostomatidae</taxon>
        <taxon>Bunostominae</taxon>
        <taxon>Necator</taxon>
    </lineage>
</organism>
<dbReference type="Proteomes" id="UP000053676">
    <property type="component" value="Unassembled WGS sequence"/>
</dbReference>
<accession>W2STV4</accession>